<accession>A0A1A8WU72</accession>
<proteinExistence type="predicted"/>
<reference evidence="4 5" key="2">
    <citation type="submission" date="2016-05" db="EMBL/GenBank/DDBJ databases">
        <authorList>
            <person name="Naeem Raeece"/>
        </authorList>
    </citation>
    <scope>NUCLEOTIDE SEQUENCE [LARGE SCALE GENOMIC DNA]</scope>
</reference>
<name>A0A1A8WU72_PLAOA</name>
<sequence length="337" mass="39804">MTNWEELFIEAPANKMYEEFNQVNSVHGYDTHFEEALQKMKHDSKLKEIYSKLVGNLLNNSKLKKYAPNHREYCMHLHFWLYDQIIKIFKPHSMENKQILDIINAMFNGWHSFIISTPDAVCSAKYSFVYIFEDWDVGKIFHDYFKNFQYITDNYTSSNIKCKEYRKYIQHIEQYYASYKNKCSRDFMAPCNISHRIIDDYNPNVLLSKTSCETESSYRVISERPSDEMSETMGPSGLQGKLDMEPLRDESAPSASVHNIVVAISSSFLGIFVLFIIFYRLTPLGHWLRTRLLSKKIMDHNTYEEEENEFIVNIYDLENRIHDNSGHNMGYNALNRI</sequence>
<dbReference type="Pfam" id="PF05795">
    <property type="entry name" value="Plasmodium_Vir"/>
    <property type="match status" value="2"/>
</dbReference>
<dbReference type="EMBL" id="FLQU01002195">
    <property type="protein sequence ID" value="SBS95883.1"/>
    <property type="molecule type" value="Genomic_DNA"/>
</dbReference>
<keyword evidence="1" id="KW-0472">Membrane</keyword>
<organism evidence="2 5">
    <name type="scientific">Plasmodium ovale curtisi</name>
    <dbReference type="NCBI Taxonomy" id="864141"/>
    <lineage>
        <taxon>Eukaryota</taxon>
        <taxon>Sar</taxon>
        <taxon>Alveolata</taxon>
        <taxon>Apicomplexa</taxon>
        <taxon>Aconoidasida</taxon>
        <taxon>Haemosporida</taxon>
        <taxon>Plasmodiidae</taxon>
        <taxon>Plasmodium</taxon>
        <taxon>Plasmodium (Plasmodium)</taxon>
    </lineage>
</organism>
<dbReference type="InterPro" id="IPR008780">
    <property type="entry name" value="Plasmodium_Vir"/>
</dbReference>
<dbReference type="Proteomes" id="UP000078560">
    <property type="component" value="Unassembled WGS sequence"/>
</dbReference>
<evidence type="ECO:0000256" key="1">
    <source>
        <dbReference type="SAM" id="Phobius"/>
    </source>
</evidence>
<evidence type="ECO:0000313" key="5">
    <source>
        <dbReference type="Proteomes" id="UP000078560"/>
    </source>
</evidence>
<dbReference type="AlphaFoldDB" id="A0A1A8WU72"/>
<protein>
    <submittedName>
        <fullName evidence="2">PIR Superfamily Protein</fullName>
    </submittedName>
</protein>
<evidence type="ECO:0000313" key="3">
    <source>
        <dbReference type="EMBL" id="SBT00363.1"/>
    </source>
</evidence>
<gene>
    <name evidence="3" type="ORF">POVCU1_059430</name>
    <name evidence="2" type="ORF">POVCU2_0099490</name>
</gene>
<evidence type="ECO:0000313" key="4">
    <source>
        <dbReference type="Proteomes" id="UP000078546"/>
    </source>
</evidence>
<keyword evidence="1" id="KW-0812">Transmembrane</keyword>
<dbReference type="Proteomes" id="UP000078546">
    <property type="component" value="Unassembled WGS sequence"/>
</dbReference>
<reference evidence="2" key="1">
    <citation type="submission" date="2016-05" db="EMBL/GenBank/DDBJ databases">
        <authorList>
            <person name="Lavstsen T."/>
            <person name="Jespersen J.S."/>
        </authorList>
    </citation>
    <scope>NUCLEOTIDE SEQUENCE [LARGE SCALE GENOMIC DNA]</scope>
</reference>
<feature type="transmembrane region" description="Helical" evidence="1">
    <location>
        <begin position="260"/>
        <end position="281"/>
    </location>
</feature>
<dbReference type="EMBL" id="FLQV01001873">
    <property type="protein sequence ID" value="SBT00363.1"/>
    <property type="molecule type" value="Genomic_DNA"/>
</dbReference>
<evidence type="ECO:0000313" key="2">
    <source>
        <dbReference type="EMBL" id="SBS95883.1"/>
    </source>
</evidence>
<keyword evidence="1" id="KW-1133">Transmembrane helix</keyword>